<evidence type="ECO:0000313" key="2">
    <source>
        <dbReference type="EMBL" id="MBB3327063.1"/>
    </source>
</evidence>
<keyword evidence="1" id="KW-0812">Transmembrane</keyword>
<comment type="caution">
    <text evidence="2">The sequence shown here is derived from an EMBL/GenBank/DDBJ whole genome shotgun (WGS) entry which is preliminary data.</text>
</comment>
<keyword evidence="1" id="KW-1133">Transmembrane helix</keyword>
<feature type="transmembrane region" description="Helical" evidence="1">
    <location>
        <begin position="97"/>
        <end position="118"/>
    </location>
</feature>
<feature type="transmembrane region" description="Helical" evidence="1">
    <location>
        <begin position="6"/>
        <end position="24"/>
    </location>
</feature>
<name>A0A7W5JVL9_9ACTN</name>
<dbReference type="EMBL" id="JACHZG010000001">
    <property type="protein sequence ID" value="MBB3327063.1"/>
    <property type="molecule type" value="Genomic_DNA"/>
</dbReference>
<feature type="transmembrane region" description="Helical" evidence="1">
    <location>
        <begin position="130"/>
        <end position="147"/>
    </location>
</feature>
<dbReference type="Proteomes" id="UP000565572">
    <property type="component" value="Unassembled WGS sequence"/>
</dbReference>
<keyword evidence="1" id="KW-0472">Membrane</keyword>
<dbReference type="AlphaFoldDB" id="A0A7W5JVL9"/>
<reference evidence="2 3" key="1">
    <citation type="submission" date="2020-08" db="EMBL/GenBank/DDBJ databases">
        <title>Sequencing the genomes of 1000 actinobacteria strains.</title>
        <authorList>
            <person name="Klenk H.-P."/>
        </authorList>
    </citation>
    <scope>NUCLEOTIDE SEQUENCE [LARGE SCALE GENOMIC DNA]</scope>
    <source>
        <strain evidence="2 3">DSM 11053</strain>
    </source>
</reference>
<evidence type="ECO:0000256" key="1">
    <source>
        <dbReference type="SAM" id="Phobius"/>
    </source>
</evidence>
<sequence length="226" mass="24107">MSQLGRWLHVSLAVLTLTSVVRYLQNHRFDDRAGWVLAGAGLLLAGYVVYGWVPWRRSRWWPAGWCGVLVLAWAALVVIAPSFAWCAVPLAFVALRVLPFPVAAGVVAVMVLTVAAAWTSMRSAFDPTVLAGPACVAVLAVTAYRALEKQAQIRQQLLEELRDAQDAPAGSCVTSSTVARPVHASGRCGLAALAQVDASATSASSTEGGRFRLAVRLPLLDEPFVS</sequence>
<protein>
    <recommendedName>
        <fullName evidence="4">Histidine kinase</fullName>
    </recommendedName>
</protein>
<proteinExistence type="predicted"/>
<evidence type="ECO:0000313" key="3">
    <source>
        <dbReference type="Proteomes" id="UP000565572"/>
    </source>
</evidence>
<feature type="transmembrane region" description="Helical" evidence="1">
    <location>
        <begin position="36"/>
        <end position="55"/>
    </location>
</feature>
<feature type="transmembrane region" description="Helical" evidence="1">
    <location>
        <begin position="61"/>
        <end position="85"/>
    </location>
</feature>
<gene>
    <name evidence="2" type="ORF">FHX39_002007</name>
</gene>
<dbReference type="RefSeq" id="WP_183338023.1">
    <property type="nucleotide sequence ID" value="NZ_JACHZG010000001.1"/>
</dbReference>
<evidence type="ECO:0008006" key="4">
    <source>
        <dbReference type="Google" id="ProtNLM"/>
    </source>
</evidence>
<organism evidence="2 3">
    <name type="scientific">Microlunatus antarcticus</name>
    <dbReference type="NCBI Taxonomy" id="53388"/>
    <lineage>
        <taxon>Bacteria</taxon>
        <taxon>Bacillati</taxon>
        <taxon>Actinomycetota</taxon>
        <taxon>Actinomycetes</taxon>
        <taxon>Propionibacteriales</taxon>
        <taxon>Propionibacteriaceae</taxon>
        <taxon>Microlunatus</taxon>
    </lineage>
</organism>
<accession>A0A7W5JVL9</accession>
<keyword evidence="3" id="KW-1185">Reference proteome</keyword>